<keyword evidence="3" id="KW-1185">Reference proteome</keyword>
<dbReference type="EMBL" id="VHSH01000019">
    <property type="protein sequence ID" value="TQV70093.1"/>
    <property type="molecule type" value="Genomic_DNA"/>
</dbReference>
<feature type="transmembrane region" description="Helical" evidence="1">
    <location>
        <begin position="24"/>
        <end position="49"/>
    </location>
</feature>
<feature type="transmembrane region" description="Helical" evidence="1">
    <location>
        <begin position="115"/>
        <end position="137"/>
    </location>
</feature>
<dbReference type="Pfam" id="PF10011">
    <property type="entry name" value="DUF2254"/>
    <property type="match status" value="1"/>
</dbReference>
<keyword evidence="1" id="KW-0472">Membrane</keyword>
<evidence type="ECO:0000256" key="1">
    <source>
        <dbReference type="SAM" id="Phobius"/>
    </source>
</evidence>
<gene>
    <name evidence="2" type="ORF">FKG95_28435</name>
</gene>
<keyword evidence="1" id="KW-0812">Transmembrane</keyword>
<accession>A0A545SYQ0</accession>
<sequence>MQAASLKSMLPIVKNEVRTIRSALWFRPTAFSVLAALIAMSVALVDGYLPVKAFAWFPEVEISTLRDLLNLMAGTMLTVATVTLSVLMLVLSLAAGQASPRAVPEIMADTVTQNALGTFLATFVFALTSLLLLGFGAVAGPGITLTLFCALILIMTSVRYLVQWIHHVAETLKLNRVVSRIHSQAEEVLKYYLDKRHASEAGERRSLREPLMTLHPNRTGYIQLIDEEKIRSVAEEQDISIEVTVQEGDFVHPKRLLLRHEGPELDGATIRALRMAIVIGFERSPEADPRLGFELLTEIACRALSPGVNDPQSALACIEYLGGLLAFAGSCPSQHYPAKHSKDGRVIFARADFAALLVRSVRPIVRDGAGVAEIICAIMSILEELSASVEPEYEGLILEEVRRAETLGLESLQLGLDKQVLTEIAERIKGANSKREDQ</sequence>
<dbReference type="AlphaFoldDB" id="A0A545SYQ0"/>
<protein>
    <submittedName>
        <fullName evidence="2">DUF2254 domain-containing protein</fullName>
    </submittedName>
</protein>
<evidence type="ECO:0000313" key="2">
    <source>
        <dbReference type="EMBL" id="TQV70093.1"/>
    </source>
</evidence>
<dbReference type="Proteomes" id="UP000315252">
    <property type="component" value="Unassembled WGS sequence"/>
</dbReference>
<dbReference type="InterPro" id="IPR018723">
    <property type="entry name" value="DUF2254_membrane"/>
</dbReference>
<reference evidence="2 3" key="1">
    <citation type="submission" date="2019-06" db="EMBL/GenBank/DDBJ databases">
        <title>Whole genome sequence for Rhodospirillaceae sp. R148.</title>
        <authorList>
            <person name="Wang G."/>
        </authorList>
    </citation>
    <scope>NUCLEOTIDE SEQUENCE [LARGE SCALE GENOMIC DNA]</scope>
    <source>
        <strain evidence="2 3">R148</strain>
    </source>
</reference>
<keyword evidence="1" id="KW-1133">Transmembrane helix</keyword>
<comment type="caution">
    <text evidence="2">The sequence shown here is derived from an EMBL/GenBank/DDBJ whole genome shotgun (WGS) entry which is preliminary data.</text>
</comment>
<feature type="transmembrane region" description="Helical" evidence="1">
    <location>
        <begin position="69"/>
        <end position="94"/>
    </location>
</feature>
<proteinExistence type="predicted"/>
<name>A0A545SYQ0_9PROT</name>
<feature type="transmembrane region" description="Helical" evidence="1">
    <location>
        <begin position="143"/>
        <end position="162"/>
    </location>
</feature>
<evidence type="ECO:0000313" key="3">
    <source>
        <dbReference type="Proteomes" id="UP000315252"/>
    </source>
</evidence>
<organism evidence="2 3">
    <name type="scientific">Denitrobaculum tricleocarpae</name>
    <dbReference type="NCBI Taxonomy" id="2591009"/>
    <lineage>
        <taxon>Bacteria</taxon>
        <taxon>Pseudomonadati</taxon>
        <taxon>Pseudomonadota</taxon>
        <taxon>Alphaproteobacteria</taxon>
        <taxon>Rhodospirillales</taxon>
        <taxon>Rhodospirillaceae</taxon>
        <taxon>Denitrobaculum</taxon>
    </lineage>
</organism>